<keyword evidence="1" id="KW-0732">Signal</keyword>
<gene>
    <name evidence="3" type="ORF">FJA49_15755</name>
</gene>
<sequence>MKKIYSFIFIANSFIAYSQNIDYKINSASIGSMDFVVGVTEVQLTYAIESEENVIPITNPNSDFSNQSGFSYFPNPVEDKLYLYKKNNSSNYEIEVYNELGQFIFKETIKNNYIDLSSLIKGMYLIVPKLEGTKPFKVLKK</sequence>
<dbReference type="RefSeq" id="WP_140001994.1">
    <property type="nucleotide sequence ID" value="NZ_VFJE01000056.1"/>
</dbReference>
<feature type="domain" description="Secretion system C-terminal sorting" evidence="2">
    <location>
        <begin position="73"/>
        <end position="127"/>
    </location>
</feature>
<dbReference type="Proteomes" id="UP000319175">
    <property type="component" value="Unassembled WGS sequence"/>
</dbReference>
<accession>A0A501Q001</accession>
<dbReference type="InterPro" id="IPR026444">
    <property type="entry name" value="Secre_tail"/>
</dbReference>
<evidence type="ECO:0000313" key="4">
    <source>
        <dbReference type="Proteomes" id="UP000319175"/>
    </source>
</evidence>
<evidence type="ECO:0000313" key="3">
    <source>
        <dbReference type="EMBL" id="TPD65644.1"/>
    </source>
</evidence>
<reference evidence="3 4" key="2">
    <citation type="submission" date="2019-06" db="EMBL/GenBank/DDBJ databases">
        <authorList>
            <person name="Seo Y."/>
        </authorList>
    </citation>
    <scope>NUCLEOTIDE SEQUENCE [LARGE SCALE GENOMIC DNA]</scope>
    <source>
        <strain evidence="3 4">MaA-Y11</strain>
    </source>
</reference>
<dbReference type="OrthoDB" id="1266341at2"/>
<organism evidence="3 4">
    <name type="scientific">Flavobacterium microcysteis</name>
    <dbReference type="NCBI Taxonomy" id="2596891"/>
    <lineage>
        <taxon>Bacteria</taxon>
        <taxon>Pseudomonadati</taxon>
        <taxon>Bacteroidota</taxon>
        <taxon>Flavobacteriia</taxon>
        <taxon>Flavobacteriales</taxon>
        <taxon>Flavobacteriaceae</taxon>
        <taxon>Flavobacterium</taxon>
    </lineage>
</organism>
<keyword evidence="4" id="KW-1185">Reference proteome</keyword>
<comment type="caution">
    <text evidence="3">The sequence shown here is derived from an EMBL/GenBank/DDBJ whole genome shotgun (WGS) entry which is preliminary data.</text>
</comment>
<dbReference type="NCBIfam" id="TIGR04183">
    <property type="entry name" value="Por_Secre_tail"/>
    <property type="match status" value="1"/>
</dbReference>
<evidence type="ECO:0000256" key="1">
    <source>
        <dbReference type="ARBA" id="ARBA00022729"/>
    </source>
</evidence>
<protein>
    <submittedName>
        <fullName evidence="3">T9SS type A sorting domain-containing protein</fullName>
    </submittedName>
</protein>
<reference evidence="3 4" key="1">
    <citation type="submission" date="2019-06" db="EMBL/GenBank/DDBJ databases">
        <title>Flavobacterium sp. MaA-Y11 from geoumgang.</title>
        <authorList>
            <person name="Jeong S."/>
        </authorList>
    </citation>
    <scope>NUCLEOTIDE SEQUENCE [LARGE SCALE GENOMIC DNA]</scope>
    <source>
        <strain evidence="3 4">MaA-Y11</strain>
    </source>
</reference>
<dbReference type="AlphaFoldDB" id="A0A501Q001"/>
<dbReference type="Pfam" id="PF18962">
    <property type="entry name" value="Por_Secre_tail"/>
    <property type="match status" value="1"/>
</dbReference>
<dbReference type="EMBL" id="VFJE01000056">
    <property type="protein sequence ID" value="TPD65644.1"/>
    <property type="molecule type" value="Genomic_DNA"/>
</dbReference>
<proteinExistence type="predicted"/>
<evidence type="ECO:0000259" key="2">
    <source>
        <dbReference type="Pfam" id="PF18962"/>
    </source>
</evidence>
<name>A0A501Q001_9FLAO</name>